<dbReference type="Gene3D" id="1.20.58.340">
    <property type="entry name" value="Magnesium transport protein CorA, transmembrane region"/>
    <property type="match status" value="1"/>
</dbReference>
<feature type="transmembrane region" description="Helical" evidence="2">
    <location>
        <begin position="458"/>
        <end position="487"/>
    </location>
</feature>
<gene>
    <name evidence="3" type="ORF">CEP54_007529</name>
</gene>
<keyword evidence="2" id="KW-0812">Transmembrane</keyword>
<dbReference type="Proteomes" id="UP000288168">
    <property type="component" value="Unassembled WGS sequence"/>
</dbReference>
<feature type="compositionally biased region" description="Basic and acidic residues" evidence="1">
    <location>
        <begin position="524"/>
        <end position="537"/>
    </location>
</feature>
<reference evidence="3 4" key="1">
    <citation type="submission" date="2017-06" db="EMBL/GenBank/DDBJ databases">
        <title>Comparative genomic analysis of Ambrosia Fusariam Clade fungi.</title>
        <authorList>
            <person name="Stajich J.E."/>
            <person name="Carrillo J."/>
            <person name="Kijimoto T."/>
            <person name="Eskalen A."/>
            <person name="O'Donnell K."/>
            <person name="Kasson M."/>
        </authorList>
    </citation>
    <scope>NUCLEOTIDE SEQUENCE [LARGE SCALE GENOMIC DNA]</scope>
    <source>
        <strain evidence="3 4">NRRL62584</strain>
    </source>
</reference>
<organism evidence="3 4">
    <name type="scientific">Fusarium duplospermum</name>
    <dbReference type="NCBI Taxonomy" id="1325734"/>
    <lineage>
        <taxon>Eukaryota</taxon>
        <taxon>Fungi</taxon>
        <taxon>Dikarya</taxon>
        <taxon>Ascomycota</taxon>
        <taxon>Pezizomycotina</taxon>
        <taxon>Sordariomycetes</taxon>
        <taxon>Hypocreomycetidae</taxon>
        <taxon>Hypocreales</taxon>
        <taxon>Nectriaceae</taxon>
        <taxon>Fusarium</taxon>
        <taxon>Fusarium solani species complex</taxon>
    </lineage>
</organism>
<dbReference type="OrthoDB" id="3231000at2759"/>
<dbReference type="STRING" id="1325734.A0A428Q0H4"/>
<name>A0A428Q0H4_9HYPO</name>
<feature type="transmembrane region" description="Helical" evidence="2">
    <location>
        <begin position="380"/>
        <end position="404"/>
    </location>
</feature>
<feature type="region of interest" description="Disordered" evidence="1">
    <location>
        <begin position="493"/>
        <end position="537"/>
    </location>
</feature>
<evidence type="ECO:0000313" key="3">
    <source>
        <dbReference type="EMBL" id="RSL58805.1"/>
    </source>
</evidence>
<keyword evidence="4" id="KW-1185">Reference proteome</keyword>
<feature type="transmembrane region" description="Helical" evidence="2">
    <location>
        <begin position="347"/>
        <end position="368"/>
    </location>
</feature>
<accession>A0A428Q0H4</accession>
<evidence type="ECO:0000256" key="2">
    <source>
        <dbReference type="SAM" id="Phobius"/>
    </source>
</evidence>
<protein>
    <submittedName>
        <fullName evidence="3">Uncharacterized protein</fullName>
    </submittedName>
</protein>
<evidence type="ECO:0000256" key="1">
    <source>
        <dbReference type="SAM" id="MobiDB-lite"/>
    </source>
</evidence>
<proteinExistence type="predicted"/>
<evidence type="ECO:0000313" key="4">
    <source>
        <dbReference type="Proteomes" id="UP000288168"/>
    </source>
</evidence>
<feature type="transmembrane region" description="Helical" evidence="2">
    <location>
        <begin position="424"/>
        <end position="446"/>
    </location>
</feature>
<feature type="transmembrane region" description="Helical" evidence="2">
    <location>
        <begin position="210"/>
        <end position="230"/>
    </location>
</feature>
<dbReference type="EMBL" id="NKCI01000070">
    <property type="protein sequence ID" value="RSL58805.1"/>
    <property type="molecule type" value="Genomic_DNA"/>
</dbReference>
<keyword evidence="2" id="KW-1133">Transmembrane helix</keyword>
<keyword evidence="2" id="KW-0472">Membrane</keyword>
<sequence length="537" mass="60276">MDPLGTFGLAFAVIDLGAAFDRALSSPGPLDYAEWKKCVRLGKDKKFQGVWDIPLAGNGEWNLQTDEFIRRCNDHPPDLPPQDANVIRLTIYEACEDGPVALHADDTSGFTALSSQWRRDGHYPWYFIKTYETSSPARVDRYIRVIENQSQGRQVEIECRTFVVPRLAEELGRKPAAHQFLLATKLSMELEALDAHYRPIRADENWKQAFLLQFHHACLSFFAGFLRGLVLQDRRGRDVDVDPAWDELRRWNLKEITKHSYECRSLLEMGHELVSTTESLIDVVKASPTVAGSPHTTTKFMPVEAELRGYCREVKERLQKLSDGLEHDLKFLELARNVNQTRGVQQLTLLATVFLPLSLAAGVLSMQTRFKDLGSLLYDFFGVVMLLGAIVIIIFIIMTTIAIIKEAESRFTQYSFYRKHIRIIVINLISSGLFSYGSLVLSSFLVGMFKDVPLGAKILGYGTAAAVGLGLLFVLPIIAVLSYFLIISRGSSRSKQKEKRTSVSDPEAPVEGTELEVMAPPGRESLEDIARAGSETR</sequence>
<dbReference type="AlphaFoldDB" id="A0A428Q0H4"/>
<comment type="caution">
    <text evidence="3">The sequence shown here is derived from an EMBL/GenBank/DDBJ whole genome shotgun (WGS) entry which is preliminary data.</text>
</comment>